<sequence length="72" mass="7888">MPEASRVYLRIPPDLREWLEARAAGRVRSLNAHITDLLEEAREQETAARNAGKLPLAAAHSINQKAGTLTNG</sequence>
<dbReference type="GO" id="GO:0003677">
    <property type="term" value="F:DNA binding"/>
    <property type="evidence" value="ECO:0007669"/>
    <property type="project" value="UniProtKB-KW"/>
</dbReference>
<protein>
    <submittedName>
        <fullName evidence="2">Arc family DNA-binding protein</fullName>
    </submittedName>
</protein>
<dbReference type="GO" id="GO:0006355">
    <property type="term" value="P:regulation of DNA-templated transcription"/>
    <property type="evidence" value="ECO:0007669"/>
    <property type="project" value="InterPro"/>
</dbReference>
<dbReference type="Proteomes" id="UP000589085">
    <property type="component" value="Unassembled WGS sequence"/>
</dbReference>
<accession>A0A7W4IAP0</accession>
<dbReference type="AlphaFoldDB" id="A0A7W4IAP0"/>
<evidence type="ECO:0000313" key="3">
    <source>
        <dbReference type="Proteomes" id="UP000589085"/>
    </source>
</evidence>
<reference evidence="2 3" key="1">
    <citation type="submission" date="2020-04" db="EMBL/GenBank/DDBJ databases">
        <title>Description of novel Gluconacetobacter.</title>
        <authorList>
            <person name="Sombolestani A."/>
        </authorList>
    </citation>
    <scope>NUCLEOTIDE SEQUENCE [LARGE SCALE GENOMIC DNA]</scope>
    <source>
        <strain evidence="2 3">LMG 19747</strain>
    </source>
</reference>
<dbReference type="InterPro" id="IPR013321">
    <property type="entry name" value="Arc_rbn_hlx_hlx"/>
</dbReference>
<comment type="caution">
    <text evidence="2">The sequence shown here is derived from an EMBL/GenBank/DDBJ whole genome shotgun (WGS) entry which is preliminary data.</text>
</comment>
<dbReference type="InterPro" id="IPR005569">
    <property type="entry name" value="Arc_DNA-bd_dom"/>
</dbReference>
<dbReference type="RefSeq" id="WP_182996193.1">
    <property type="nucleotide sequence ID" value="NZ_JABEQJ010000003.1"/>
</dbReference>
<keyword evidence="2" id="KW-0238">DNA-binding</keyword>
<dbReference type="Gene3D" id="1.10.1220.10">
    <property type="entry name" value="Met repressor-like"/>
    <property type="match status" value="1"/>
</dbReference>
<proteinExistence type="predicted"/>
<evidence type="ECO:0000313" key="2">
    <source>
        <dbReference type="EMBL" id="MBB2159335.1"/>
    </source>
</evidence>
<dbReference type="EMBL" id="JABEQJ010000003">
    <property type="protein sequence ID" value="MBB2159335.1"/>
    <property type="molecule type" value="Genomic_DNA"/>
</dbReference>
<dbReference type="InterPro" id="IPR010985">
    <property type="entry name" value="Ribbon_hlx_hlx"/>
</dbReference>
<organism evidence="2 3">
    <name type="scientific">Gluconacetobacter sacchari</name>
    <dbReference type="NCBI Taxonomy" id="92759"/>
    <lineage>
        <taxon>Bacteria</taxon>
        <taxon>Pseudomonadati</taxon>
        <taxon>Pseudomonadota</taxon>
        <taxon>Alphaproteobacteria</taxon>
        <taxon>Acetobacterales</taxon>
        <taxon>Acetobacteraceae</taxon>
        <taxon>Gluconacetobacter</taxon>
    </lineage>
</organism>
<feature type="domain" description="Arc-like DNA binding" evidence="1">
    <location>
        <begin position="7"/>
        <end position="47"/>
    </location>
</feature>
<name>A0A7W4IAP0_9PROT</name>
<gene>
    <name evidence="2" type="ORF">HLH48_03945</name>
</gene>
<dbReference type="SUPFAM" id="SSF47598">
    <property type="entry name" value="Ribbon-helix-helix"/>
    <property type="match status" value="1"/>
</dbReference>
<dbReference type="Pfam" id="PF03869">
    <property type="entry name" value="Arc"/>
    <property type="match status" value="1"/>
</dbReference>
<evidence type="ECO:0000259" key="1">
    <source>
        <dbReference type="Pfam" id="PF03869"/>
    </source>
</evidence>